<dbReference type="Pfam" id="PF00085">
    <property type="entry name" value="Thioredoxin"/>
    <property type="match status" value="1"/>
</dbReference>
<evidence type="ECO:0000256" key="5">
    <source>
        <dbReference type="ARBA" id="ARBA00023284"/>
    </source>
</evidence>
<keyword evidence="5" id="KW-0676">Redox-active center</keyword>
<evidence type="ECO:0000256" key="4">
    <source>
        <dbReference type="ARBA" id="ARBA00023157"/>
    </source>
</evidence>
<dbReference type="InterPro" id="IPR017937">
    <property type="entry name" value="Thioredoxin_CS"/>
</dbReference>
<dbReference type="PANTHER" id="PTHR43601">
    <property type="entry name" value="THIOREDOXIN, MITOCHONDRIAL"/>
    <property type="match status" value="1"/>
</dbReference>
<keyword evidence="4" id="KW-1015">Disulfide bond</keyword>
<dbReference type="Gene3D" id="3.40.30.10">
    <property type="entry name" value="Glutaredoxin"/>
    <property type="match status" value="1"/>
</dbReference>
<proteinExistence type="evidence at transcript level"/>
<dbReference type="PANTHER" id="PTHR43601:SF3">
    <property type="entry name" value="THIOREDOXIN, MITOCHONDRIAL"/>
    <property type="match status" value="1"/>
</dbReference>
<evidence type="ECO:0000313" key="7">
    <source>
        <dbReference type="EMBL" id="CDG67791.1"/>
    </source>
</evidence>
<dbReference type="PROSITE" id="PS51352">
    <property type="entry name" value="THIOREDOXIN_2"/>
    <property type="match status" value="1"/>
</dbReference>
<protein>
    <submittedName>
        <fullName evidence="7">Thioredoxin, mitochondrial</fullName>
    </submittedName>
</protein>
<dbReference type="PRINTS" id="PR00421">
    <property type="entry name" value="THIOREDOXIN"/>
</dbReference>
<dbReference type="FunFam" id="3.40.30.10:FF:000001">
    <property type="entry name" value="Thioredoxin"/>
    <property type="match status" value="1"/>
</dbReference>
<sequence length="153" mass="17485">MSRHSLNKTFTFYTFNVVKLKTMMLSVFRRIVVNSSYKYTPRLQRLLSFDIKTPEDFNDKVVQSKVPVLVDFHASWCGPCKQLAPVLASVVDSFEGKLNLAKVDVDQHEDLAMEYEVTAVPAVFAIKNGEVIDKFTGYKDKQQVLLFAKKLTE</sequence>
<dbReference type="NCBIfam" id="TIGR01068">
    <property type="entry name" value="thioredoxin"/>
    <property type="match status" value="1"/>
</dbReference>
<evidence type="ECO:0000256" key="1">
    <source>
        <dbReference type="ARBA" id="ARBA00008987"/>
    </source>
</evidence>
<evidence type="ECO:0000256" key="3">
    <source>
        <dbReference type="ARBA" id="ARBA00022982"/>
    </source>
</evidence>
<dbReference type="InterPro" id="IPR005746">
    <property type="entry name" value="Thioredoxin"/>
</dbReference>
<reference evidence="7" key="1">
    <citation type="journal article" date="2013" name="Genome Biol. Evol.">
        <title>Punctuated emergences of genetic and phenotypic innovations in eumetazoan, bilaterian, euteleostome, and hominidae ancestors.</title>
        <authorList>
            <person name="Wenger Y."/>
            <person name="Galliot B."/>
        </authorList>
    </citation>
    <scope>NUCLEOTIDE SEQUENCE</scope>
    <source>
        <tissue evidence="7">Whole animals</tissue>
    </source>
</reference>
<feature type="non-terminal residue" evidence="7">
    <location>
        <position position="1"/>
    </location>
</feature>
<dbReference type="AlphaFoldDB" id="T2M6V7"/>
<dbReference type="EMBL" id="HAAD01001559">
    <property type="protein sequence ID" value="CDG67791.1"/>
    <property type="molecule type" value="mRNA"/>
</dbReference>
<gene>
    <name evidence="7" type="primary">TXN2</name>
</gene>
<dbReference type="PROSITE" id="PS00194">
    <property type="entry name" value="THIOREDOXIN_1"/>
    <property type="match status" value="1"/>
</dbReference>
<dbReference type="InterPro" id="IPR036249">
    <property type="entry name" value="Thioredoxin-like_sf"/>
</dbReference>
<dbReference type="GO" id="GO:0005739">
    <property type="term" value="C:mitochondrion"/>
    <property type="evidence" value="ECO:0007669"/>
    <property type="project" value="TreeGrafter"/>
</dbReference>
<evidence type="ECO:0000259" key="6">
    <source>
        <dbReference type="PROSITE" id="PS51352"/>
    </source>
</evidence>
<feature type="domain" description="Thioredoxin" evidence="6">
    <location>
        <begin position="40"/>
        <end position="153"/>
    </location>
</feature>
<keyword evidence="3" id="KW-0249">Electron transport</keyword>
<comment type="similarity">
    <text evidence="1">Belongs to the thioredoxin family.</text>
</comment>
<evidence type="ECO:0000256" key="2">
    <source>
        <dbReference type="ARBA" id="ARBA00022448"/>
    </source>
</evidence>
<dbReference type="GO" id="GO:0015035">
    <property type="term" value="F:protein-disulfide reductase activity"/>
    <property type="evidence" value="ECO:0007669"/>
    <property type="project" value="InterPro"/>
</dbReference>
<keyword evidence="2" id="KW-0813">Transport</keyword>
<organism evidence="7">
    <name type="scientific">Hydra vulgaris</name>
    <name type="common">Hydra</name>
    <name type="synonym">Hydra attenuata</name>
    <dbReference type="NCBI Taxonomy" id="6087"/>
    <lineage>
        <taxon>Eukaryota</taxon>
        <taxon>Metazoa</taxon>
        <taxon>Cnidaria</taxon>
        <taxon>Hydrozoa</taxon>
        <taxon>Hydroidolina</taxon>
        <taxon>Anthoathecata</taxon>
        <taxon>Aplanulata</taxon>
        <taxon>Hydridae</taxon>
        <taxon>Hydra</taxon>
    </lineage>
</organism>
<dbReference type="InterPro" id="IPR013766">
    <property type="entry name" value="Thioredoxin_domain"/>
</dbReference>
<dbReference type="SUPFAM" id="SSF52833">
    <property type="entry name" value="Thioredoxin-like"/>
    <property type="match status" value="1"/>
</dbReference>
<name>T2M6V7_HYDVU</name>
<accession>T2M6V7</accession>
<dbReference type="CDD" id="cd02947">
    <property type="entry name" value="TRX_family"/>
    <property type="match status" value="1"/>
</dbReference>
<dbReference type="OrthoDB" id="19690at2759"/>
<dbReference type="GO" id="GO:0045454">
    <property type="term" value="P:cell redox homeostasis"/>
    <property type="evidence" value="ECO:0007669"/>
    <property type="project" value="TreeGrafter"/>
</dbReference>